<dbReference type="Gene3D" id="1.20.120.160">
    <property type="entry name" value="HPT domain"/>
    <property type="match status" value="1"/>
</dbReference>
<proteinExistence type="predicted"/>
<keyword evidence="1" id="KW-0597">Phosphoprotein</keyword>
<feature type="modified residue" description="Phosphohistidine" evidence="1">
    <location>
        <position position="66"/>
    </location>
</feature>
<protein>
    <recommendedName>
        <fullName evidence="2">HPt domain-containing protein</fullName>
    </recommendedName>
</protein>
<organism evidence="3 4">
    <name type="scientific">Flavobacterium soyangense</name>
    <dbReference type="NCBI Taxonomy" id="2023265"/>
    <lineage>
        <taxon>Bacteria</taxon>
        <taxon>Pseudomonadati</taxon>
        <taxon>Bacteroidota</taxon>
        <taxon>Flavobacteriia</taxon>
        <taxon>Flavobacteriales</taxon>
        <taxon>Flavobacteriaceae</taxon>
        <taxon>Flavobacterium</taxon>
    </lineage>
</organism>
<gene>
    <name evidence="3" type="ORF">IR213_03030</name>
</gene>
<evidence type="ECO:0000256" key="1">
    <source>
        <dbReference type="PROSITE-ProRule" id="PRU00110"/>
    </source>
</evidence>
<name>A0A930U8S1_9FLAO</name>
<dbReference type="SUPFAM" id="SSF47226">
    <property type="entry name" value="Histidine-containing phosphotransfer domain, HPT domain"/>
    <property type="match status" value="1"/>
</dbReference>
<dbReference type="GO" id="GO:0000160">
    <property type="term" value="P:phosphorelay signal transduction system"/>
    <property type="evidence" value="ECO:0007669"/>
    <property type="project" value="InterPro"/>
</dbReference>
<accession>A0A930U8S1</accession>
<dbReference type="GO" id="GO:0004672">
    <property type="term" value="F:protein kinase activity"/>
    <property type="evidence" value="ECO:0007669"/>
    <property type="project" value="UniProtKB-ARBA"/>
</dbReference>
<dbReference type="AlphaFoldDB" id="A0A930U8S1"/>
<dbReference type="RefSeq" id="WP_194310836.1">
    <property type="nucleotide sequence ID" value="NZ_JADHEC010000004.1"/>
</dbReference>
<comment type="caution">
    <text evidence="3">The sequence shown here is derived from an EMBL/GenBank/DDBJ whole genome shotgun (WGS) entry which is preliminary data.</text>
</comment>
<dbReference type="InterPro" id="IPR008207">
    <property type="entry name" value="Sig_transdc_His_kin_Hpt_dom"/>
</dbReference>
<dbReference type="PROSITE" id="PS50894">
    <property type="entry name" value="HPT"/>
    <property type="match status" value="1"/>
</dbReference>
<evidence type="ECO:0000259" key="2">
    <source>
        <dbReference type="PROSITE" id="PS50894"/>
    </source>
</evidence>
<feature type="domain" description="HPt" evidence="2">
    <location>
        <begin position="27"/>
        <end position="126"/>
    </location>
</feature>
<sequence>MQLSENPNPQSIKLYDLKLIHKMCRGDEEKILKMVEVFINQISQSIQEIMTAYSEKDFLRIEKLAHKIKPTLTYFGTTILENELLSLEELAIKKSELSELELKILSFKNLTKEVVDKMKNDFNIIN</sequence>
<evidence type="ECO:0000313" key="4">
    <source>
        <dbReference type="Proteomes" id="UP000646211"/>
    </source>
</evidence>
<keyword evidence="4" id="KW-1185">Reference proteome</keyword>
<dbReference type="Proteomes" id="UP000646211">
    <property type="component" value="Unassembled WGS sequence"/>
</dbReference>
<reference evidence="3" key="1">
    <citation type="submission" date="2020-11" db="EMBL/GenBank/DDBJ databases">
        <title>Genome of Flavobacterium soyangense.</title>
        <authorList>
            <person name="Liu Q."/>
            <person name="Xin Y.-H."/>
        </authorList>
    </citation>
    <scope>NUCLEOTIDE SEQUENCE</scope>
    <source>
        <strain evidence="3">CGMCC 1.13493</strain>
    </source>
</reference>
<evidence type="ECO:0000313" key="3">
    <source>
        <dbReference type="EMBL" id="MBF2707570.1"/>
    </source>
</evidence>
<dbReference type="InterPro" id="IPR036641">
    <property type="entry name" value="HPT_dom_sf"/>
</dbReference>
<dbReference type="EMBL" id="JADHEC010000004">
    <property type="protein sequence ID" value="MBF2707570.1"/>
    <property type="molecule type" value="Genomic_DNA"/>
</dbReference>